<dbReference type="PANTHER" id="PTHR32502:SF8">
    <property type="entry name" value="N-ACETYLGALACTOSAMINE PERMEASE IIC COMPONENT 1"/>
    <property type="match status" value="1"/>
</dbReference>
<keyword evidence="6 9" id="KW-0812">Transmembrane</keyword>
<reference evidence="10" key="1">
    <citation type="journal article" date="2021" name="PeerJ">
        <title>Extensive microbial diversity within the chicken gut microbiome revealed by metagenomics and culture.</title>
        <authorList>
            <person name="Gilroy R."/>
            <person name="Ravi A."/>
            <person name="Getino M."/>
            <person name="Pursley I."/>
            <person name="Horton D.L."/>
            <person name="Alikhan N.F."/>
            <person name="Baker D."/>
            <person name="Gharbi K."/>
            <person name="Hall N."/>
            <person name="Watson M."/>
            <person name="Adriaenssens E.M."/>
            <person name="Foster-Nyarko E."/>
            <person name="Jarju S."/>
            <person name="Secka A."/>
            <person name="Antonio M."/>
            <person name="Oren A."/>
            <person name="Chaudhuri R.R."/>
            <person name="La Ragione R."/>
            <person name="Hildebrand F."/>
            <person name="Pallen M.J."/>
        </authorList>
    </citation>
    <scope>NUCLEOTIDE SEQUENCE</scope>
    <source>
        <strain evidence="10">ChiHjej13B12-9602</strain>
    </source>
</reference>
<evidence type="ECO:0000313" key="10">
    <source>
        <dbReference type="EMBL" id="HJG36270.1"/>
    </source>
</evidence>
<dbReference type="RefSeq" id="WP_273188362.1">
    <property type="nucleotide sequence ID" value="NZ_DYUZ01000002.1"/>
</dbReference>
<accession>A0A921IU87</accession>
<comment type="caution">
    <text evidence="10">The sequence shown here is derived from an EMBL/GenBank/DDBJ whole genome shotgun (WGS) entry which is preliminary data.</text>
</comment>
<dbReference type="AlphaFoldDB" id="A0A921IU87"/>
<feature type="transmembrane region" description="Helical" evidence="9">
    <location>
        <begin position="138"/>
        <end position="167"/>
    </location>
</feature>
<name>A0A921IU87_9ACTN</name>
<evidence type="ECO:0000313" key="11">
    <source>
        <dbReference type="Proteomes" id="UP000753256"/>
    </source>
</evidence>
<dbReference type="GO" id="GO:0009401">
    <property type="term" value="P:phosphoenolpyruvate-dependent sugar phosphotransferase system"/>
    <property type="evidence" value="ECO:0007669"/>
    <property type="project" value="UniProtKB-KW"/>
</dbReference>
<feature type="transmembrane region" description="Helical" evidence="9">
    <location>
        <begin position="206"/>
        <end position="233"/>
    </location>
</feature>
<dbReference type="GO" id="GO:0005886">
    <property type="term" value="C:plasma membrane"/>
    <property type="evidence" value="ECO:0007669"/>
    <property type="project" value="UniProtKB-SubCell"/>
</dbReference>
<comment type="subcellular location">
    <subcellularLocation>
        <location evidence="1">Cell membrane</location>
        <topology evidence="1">Multi-pass membrane protein</topology>
    </subcellularLocation>
</comment>
<dbReference type="PROSITE" id="PS51106">
    <property type="entry name" value="PTS_EIIC_TYPE_4"/>
    <property type="match status" value="1"/>
</dbReference>
<keyword evidence="2" id="KW-0813">Transport</keyword>
<proteinExistence type="predicted"/>
<evidence type="ECO:0000256" key="3">
    <source>
        <dbReference type="ARBA" id="ARBA00022475"/>
    </source>
</evidence>
<dbReference type="PANTHER" id="PTHR32502">
    <property type="entry name" value="N-ACETYLGALACTOSAMINE PERMEASE II COMPONENT-RELATED"/>
    <property type="match status" value="1"/>
</dbReference>
<feature type="transmembrane region" description="Helical" evidence="9">
    <location>
        <begin position="32"/>
        <end position="53"/>
    </location>
</feature>
<dbReference type="InterPro" id="IPR050303">
    <property type="entry name" value="GatZ_KbaZ_carbometab"/>
</dbReference>
<dbReference type="Pfam" id="PF03609">
    <property type="entry name" value="EII-Sor"/>
    <property type="match status" value="1"/>
</dbReference>
<evidence type="ECO:0000256" key="6">
    <source>
        <dbReference type="ARBA" id="ARBA00022692"/>
    </source>
</evidence>
<evidence type="ECO:0000256" key="4">
    <source>
        <dbReference type="ARBA" id="ARBA00022597"/>
    </source>
</evidence>
<evidence type="ECO:0000256" key="8">
    <source>
        <dbReference type="ARBA" id="ARBA00023136"/>
    </source>
</evidence>
<evidence type="ECO:0000256" key="1">
    <source>
        <dbReference type="ARBA" id="ARBA00004651"/>
    </source>
</evidence>
<keyword evidence="7 9" id="KW-1133">Transmembrane helix</keyword>
<dbReference type="EMBL" id="DYUZ01000002">
    <property type="protein sequence ID" value="HJG36270.1"/>
    <property type="molecule type" value="Genomic_DNA"/>
</dbReference>
<keyword evidence="8 9" id="KW-0472">Membrane</keyword>
<evidence type="ECO:0000256" key="5">
    <source>
        <dbReference type="ARBA" id="ARBA00022683"/>
    </source>
</evidence>
<evidence type="ECO:0000256" key="2">
    <source>
        <dbReference type="ARBA" id="ARBA00022448"/>
    </source>
</evidence>
<sequence length="259" mass="26863">MYEALVVGLIMGLTWFVEKVGGTCMVMRPLVVAPLVGLALGDLNTGLLTGASLELVFMGAMQIGAAVPPDVIVGAGLGTAFAILAGEGAETALALALPISILAQSIKVAIFIVRSWFMDFAMQLAKDANIRGLVMLNWGGLLLQCLMYFAVGFVAILVGSSAVSAFVDSIPDVIMNGLTLAGNMIPAVGFALLLQPMMGTRNCIYFILGFVLAAYLGLPTMAITIIGVVFAFVAVYERGSAAPAAAAASSTEEDDLFDD</sequence>
<evidence type="ECO:0000256" key="9">
    <source>
        <dbReference type="SAM" id="Phobius"/>
    </source>
</evidence>
<keyword evidence="3" id="KW-1003">Cell membrane</keyword>
<organism evidence="10 11">
    <name type="scientific">Enorma phocaeensis</name>
    <dbReference type="NCBI Taxonomy" id="1871019"/>
    <lineage>
        <taxon>Bacteria</taxon>
        <taxon>Bacillati</taxon>
        <taxon>Actinomycetota</taxon>
        <taxon>Coriobacteriia</taxon>
        <taxon>Coriobacteriales</taxon>
        <taxon>Coriobacteriaceae</taxon>
        <taxon>Enorma</taxon>
    </lineage>
</organism>
<dbReference type="InterPro" id="IPR004700">
    <property type="entry name" value="PTS_IIC_man"/>
</dbReference>
<protein>
    <submittedName>
        <fullName evidence="10">PTS sugar transporter subunit IIC</fullName>
    </submittedName>
</protein>
<evidence type="ECO:0000256" key="7">
    <source>
        <dbReference type="ARBA" id="ARBA00022989"/>
    </source>
</evidence>
<feature type="transmembrane region" description="Helical" evidence="9">
    <location>
        <begin position="92"/>
        <end position="117"/>
    </location>
</feature>
<dbReference type="Proteomes" id="UP000753256">
    <property type="component" value="Unassembled WGS sequence"/>
</dbReference>
<feature type="transmembrane region" description="Helical" evidence="9">
    <location>
        <begin position="173"/>
        <end position="194"/>
    </location>
</feature>
<gene>
    <name evidence="10" type="ORF">K8V70_00165</name>
</gene>
<keyword evidence="4 10" id="KW-0762">Sugar transport</keyword>
<reference evidence="10" key="2">
    <citation type="submission" date="2021-09" db="EMBL/GenBank/DDBJ databases">
        <authorList>
            <person name="Gilroy R."/>
        </authorList>
    </citation>
    <scope>NUCLEOTIDE SEQUENCE</scope>
    <source>
        <strain evidence="10">ChiHjej13B12-9602</strain>
    </source>
</reference>
<keyword evidence="5" id="KW-0598">Phosphotransferase system</keyword>
<feature type="transmembrane region" description="Helical" evidence="9">
    <location>
        <begin position="65"/>
        <end position="86"/>
    </location>
</feature>